<accession>A0A2G2XBX3</accession>
<dbReference type="EMBL" id="MLFT02000002">
    <property type="protein sequence ID" value="PHT54851.1"/>
    <property type="molecule type" value="Genomic_DNA"/>
</dbReference>
<dbReference type="AlphaFoldDB" id="A0A2G2XBX3"/>
<reference evidence="2" key="2">
    <citation type="journal article" date="2017" name="J. Anim. Genet.">
        <title>Multiple reference genome sequences of hot pepper reveal the massive evolution of plant disease resistance genes by retroduplication.</title>
        <authorList>
            <person name="Kim S."/>
            <person name="Park J."/>
            <person name="Yeom S.-I."/>
            <person name="Kim Y.-M."/>
            <person name="Seo E."/>
            <person name="Kim K.-T."/>
            <person name="Kim M.-S."/>
            <person name="Lee J.M."/>
            <person name="Cheong K."/>
            <person name="Shin H.-S."/>
            <person name="Kim S.-B."/>
            <person name="Han K."/>
            <person name="Lee J."/>
            <person name="Park M."/>
            <person name="Lee H.-A."/>
            <person name="Lee H.-Y."/>
            <person name="Lee Y."/>
            <person name="Oh S."/>
            <person name="Lee J.H."/>
            <person name="Choi E."/>
            <person name="Choi E."/>
            <person name="Lee S.E."/>
            <person name="Jeon J."/>
            <person name="Kim H."/>
            <person name="Choi G."/>
            <person name="Song H."/>
            <person name="Lee J."/>
            <person name="Lee S.-C."/>
            <person name="Kwon J.-K."/>
            <person name="Lee H.-Y."/>
            <person name="Koo N."/>
            <person name="Hong Y."/>
            <person name="Kim R.W."/>
            <person name="Kang W.-H."/>
            <person name="Huh J.H."/>
            <person name="Kang B.-C."/>
            <person name="Yang T.-J."/>
            <person name="Lee Y.-H."/>
            <person name="Bennetzen J.L."/>
            <person name="Choi D."/>
        </authorList>
    </citation>
    <scope>NUCLEOTIDE SEQUENCE [LARGE SCALE GENOMIC DNA]</scope>
    <source>
        <strain evidence="2">cv. PBC81</strain>
    </source>
</reference>
<organism evidence="1 2">
    <name type="scientific">Capsicum baccatum</name>
    <name type="common">Peruvian pepper</name>
    <dbReference type="NCBI Taxonomy" id="33114"/>
    <lineage>
        <taxon>Eukaryota</taxon>
        <taxon>Viridiplantae</taxon>
        <taxon>Streptophyta</taxon>
        <taxon>Embryophyta</taxon>
        <taxon>Tracheophyta</taxon>
        <taxon>Spermatophyta</taxon>
        <taxon>Magnoliopsida</taxon>
        <taxon>eudicotyledons</taxon>
        <taxon>Gunneridae</taxon>
        <taxon>Pentapetalae</taxon>
        <taxon>asterids</taxon>
        <taxon>lamiids</taxon>
        <taxon>Solanales</taxon>
        <taxon>Solanaceae</taxon>
        <taxon>Solanoideae</taxon>
        <taxon>Capsiceae</taxon>
        <taxon>Capsicum</taxon>
    </lineage>
</organism>
<sequence>MMENGGAFGCLFRRKPVDAARQKPATQQLARKLSLFDLTAIAPCHGFNPWKKQLEEMQGAARSGGTAAGDVEVTVDFSKVGAGKIGGKTFHLRGCHAFPGCFPWSSTKVTICMVFPSNVSESSVVPMKVPILPNVLFCDILVSVDVEETRKSLLSCTLPILIVLLEKNLTTITHLVSNIPPYVGLKKPGGSP</sequence>
<proteinExistence type="predicted"/>
<gene>
    <name evidence="1" type="ORF">CQW23_03337</name>
</gene>
<keyword evidence="2" id="KW-1185">Reference proteome</keyword>
<protein>
    <submittedName>
        <fullName evidence="1">Uncharacterized protein</fullName>
    </submittedName>
</protein>
<evidence type="ECO:0000313" key="1">
    <source>
        <dbReference type="EMBL" id="PHT54851.1"/>
    </source>
</evidence>
<name>A0A2G2XBX3_CAPBA</name>
<evidence type="ECO:0000313" key="2">
    <source>
        <dbReference type="Proteomes" id="UP000224567"/>
    </source>
</evidence>
<dbReference type="Proteomes" id="UP000224567">
    <property type="component" value="Unassembled WGS sequence"/>
</dbReference>
<reference evidence="1 2" key="1">
    <citation type="journal article" date="2017" name="Genome Biol.">
        <title>New reference genome sequences of hot pepper reveal the massive evolution of plant disease-resistance genes by retroduplication.</title>
        <authorList>
            <person name="Kim S."/>
            <person name="Park J."/>
            <person name="Yeom S.I."/>
            <person name="Kim Y.M."/>
            <person name="Seo E."/>
            <person name="Kim K.T."/>
            <person name="Kim M.S."/>
            <person name="Lee J.M."/>
            <person name="Cheong K."/>
            <person name="Shin H.S."/>
            <person name="Kim S.B."/>
            <person name="Han K."/>
            <person name="Lee J."/>
            <person name="Park M."/>
            <person name="Lee H.A."/>
            <person name="Lee H.Y."/>
            <person name="Lee Y."/>
            <person name="Oh S."/>
            <person name="Lee J.H."/>
            <person name="Choi E."/>
            <person name="Choi E."/>
            <person name="Lee S.E."/>
            <person name="Jeon J."/>
            <person name="Kim H."/>
            <person name="Choi G."/>
            <person name="Song H."/>
            <person name="Lee J."/>
            <person name="Lee S.C."/>
            <person name="Kwon J.K."/>
            <person name="Lee H.Y."/>
            <person name="Koo N."/>
            <person name="Hong Y."/>
            <person name="Kim R.W."/>
            <person name="Kang W.H."/>
            <person name="Huh J.H."/>
            <person name="Kang B.C."/>
            <person name="Yang T.J."/>
            <person name="Lee Y.H."/>
            <person name="Bennetzen J.L."/>
            <person name="Choi D."/>
        </authorList>
    </citation>
    <scope>NUCLEOTIDE SEQUENCE [LARGE SCALE GENOMIC DNA]</scope>
    <source>
        <strain evidence="2">cv. PBC81</strain>
    </source>
</reference>
<comment type="caution">
    <text evidence="1">The sequence shown here is derived from an EMBL/GenBank/DDBJ whole genome shotgun (WGS) entry which is preliminary data.</text>
</comment>